<reference evidence="1 2" key="1">
    <citation type="submission" date="2023-03" db="EMBL/GenBank/DDBJ databases">
        <title>High-quality genome of Scylla paramamosain provides insights in environmental adaptation.</title>
        <authorList>
            <person name="Zhang L."/>
        </authorList>
    </citation>
    <scope>NUCLEOTIDE SEQUENCE [LARGE SCALE GENOMIC DNA]</scope>
    <source>
        <strain evidence="1">LZ_2023a</strain>
        <tissue evidence="1">Muscle</tissue>
    </source>
</reference>
<proteinExistence type="predicted"/>
<evidence type="ECO:0000313" key="1">
    <source>
        <dbReference type="EMBL" id="KAK8380151.1"/>
    </source>
</evidence>
<evidence type="ECO:0000313" key="2">
    <source>
        <dbReference type="Proteomes" id="UP001487740"/>
    </source>
</evidence>
<sequence length="98" mass="11335">MRDHAKCCGCELLPTSCITEGRFMRWTGPSSPTAVLAQYHHHHHQGHTCYTCTVRKFMTRCCLFCMLWLVTDYMHVYSLQILDCTDVMALYSAHVSFV</sequence>
<accession>A0AAW0SZI3</accession>
<dbReference type="Proteomes" id="UP001487740">
    <property type="component" value="Unassembled WGS sequence"/>
</dbReference>
<comment type="caution">
    <text evidence="1">The sequence shown here is derived from an EMBL/GenBank/DDBJ whole genome shotgun (WGS) entry which is preliminary data.</text>
</comment>
<dbReference type="AlphaFoldDB" id="A0AAW0SZI3"/>
<dbReference type="EMBL" id="JARAKH010000042">
    <property type="protein sequence ID" value="KAK8380151.1"/>
    <property type="molecule type" value="Genomic_DNA"/>
</dbReference>
<name>A0AAW0SZI3_SCYPA</name>
<gene>
    <name evidence="1" type="ORF">O3P69_016651</name>
</gene>
<protein>
    <submittedName>
        <fullName evidence="1">Uncharacterized protein</fullName>
    </submittedName>
</protein>
<keyword evidence="2" id="KW-1185">Reference proteome</keyword>
<organism evidence="1 2">
    <name type="scientific">Scylla paramamosain</name>
    <name type="common">Mud crab</name>
    <dbReference type="NCBI Taxonomy" id="85552"/>
    <lineage>
        <taxon>Eukaryota</taxon>
        <taxon>Metazoa</taxon>
        <taxon>Ecdysozoa</taxon>
        <taxon>Arthropoda</taxon>
        <taxon>Crustacea</taxon>
        <taxon>Multicrustacea</taxon>
        <taxon>Malacostraca</taxon>
        <taxon>Eumalacostraca</taxon>
        <taxon>Eucarida</taxon>
        <taxon>Decapoda</taxon>
        <taxon>Pleocyemata</taxon>
        <taxon>Brachyura</taxon>
        <taxon>Eubrachyura</taxon>
        <taxon>Portunoidea</taxon>
        <taxon>Portunidae</taxon>
        <taxon>Portuninae</taxon>
        <taxon>Scylla</taxon>
    </lineage>
</organism>